<feature type="region of interest" description="Disordered" evidence="1">
    <location>
        <begin position="164"/>
        <end position="197"/>
    </location>
</feature>
<keyword evidence="4" id="KW-1185">Reference proteome</keyword>
<evidence type="ECO:0000256" key="2">
    <source>
        <dbReference type="SAM" id="Phobius"/>
    </source>
</evidence>
<keyword evidence="2" id="KW-0812">Transmembrane</keyword>
<comment type="caution">
    <text evidence="3">The sequence shown here is derived from an EMBL/GenBank/DDBJ whole genome shotgun (WGS) entry which is preliminary data.</text>
</comment>
<dbReference type="EMBL" id="BAAATA010000071">
    <property type="protein sequence ID" value="GAA2512766.1"/>
    <property type="molecule type" value="Genomic_DNA"/>
</dbReference>
<evidence type="ECO:0000313" key="4">
    <source>
        <dbReference type="Proteomes" id="UP001501358"/>
    </source>
</evidence>
<organism evidence="3 4">
    <name type="scientific">Streptomyces thermolineatus</name>
    <dbReference type="NCBI Taxonomy" id="44033"/>
    <lineage>
        <taxon>Bacteria</taxon>
        <taxon>Bacillati</taxon>
        <taxon>Actinomycetota</taxon>
        <taxon>Actinomycetes</taxon>
        <taxon>Kitasatosporales</taxon>
        <taxon>Streptomycetaceae</taxon>
        <taxon>Streptomyces</taxon>
    </lineage>
</organism>
<keyword evidence="2" id="KW-1133">Transmembrane helix</keyword>
<sequence>MDPEVDGHLFQRDAGLAIARDPHDILAELFGIRLGHCSILPAHLMANQVRCHPTLQKSPPHEVTYARDQLVWPVRAGAGSSMADEIKYEYKTVQTVRGTDGLVTSRMQKDGWELVEQLPGKLRTTLNFRRPKKPLSWPLIGAGAAVFVILAAVIGIGVALGNGDEEKDASAGSTAASEEPSSTPLSAPTPTPTAAETTAAEVITSQNNPEFAALLEADSCGGENVDFASKYEGQRVAFDGSIRHMAPYRDYKTRYDFLLGPGDKGPQTTDGPNFKYENVNTGNLNLTGKEIPATVGVGDKFHFVAEVVEFNLVQCTFYLSPVSTETR</sequence>
<evidence type="ECO:0008006" key="5">
    <source>
        <dbReference type="Google" id="ProtNLM"/>
    </source>
</evidence>
<reference evidence="3 4" key="1">
    <citation type="journal article" date="2019" name="Int. J. Syst. Evol. Microbiol.">
        <title>The Global Catalogue of Microorganisms (GCM) 10K type strain sequencing project: providing services to taxonomists for standard genome sequencing and annotation.</title>
        <authorList>
            <consortium name="The Broad Institute Genomics Platform"/>
            <consortium name="The Broad Institute Genome Sequencing Center for Infectious Disease"/>
            <person name="Wu L."/>
            <person name="Ma J."/>
        </authorList>
    </citation>
    <scope>NUCLEOTIDE SEQUENCE [LARGE SCALE GENOMIC DNA]</scope>
    <source>
        <strain evidence="3 4">JCM 6307</strain>
    </source>
</reference>
<name>A0ABN3N218_9ACTN</name>
<feature type="transmembrane region" description="Helical" evidence="2">
    <location>
        <begin position="139"/>
        <end position="160"/>
    </location>
</feature>
<dbReference type="Proteomes" id="UP001501358">
    <property type="component" value="Unassembled WGS sequence"/>
</dbReference>
<evidence type="ECO:0000313" key="3">
    <source>
        <dbReference type="EMBL" id="GAA2512766.1"/>
    </source>
</evidence>
<gene>
    <name evidence="3" type="ORF">GCM10010406_55830</name>
</gene>
<evidence type="ECO:0000256" key="1">
    <source>
        <dbReference type="SAM" id="MobiDB-lite"/>
    </source>
</evidence>
<proteinExistence type="predicted"/>
<dbReference type="Pfam" id="PF16127">
    <property type="entry name" value="DUF4839"/>
    <property type="match status" value="1"/>
</dbReference>
<feature type="compositionally biased region" description="Low complexity" evidence="1">
    <location>
        <begin position="175"/>
        <end position="197"/>
    </location>
</feature>
<keyword evidence="2" id="KW-0472">Membrane</keyword>
<protein>
    <recommendedName>
        <fullName evidence="5">DUF4839 domain-containing protein</fullName>
    </recommendedName>
</protein>
<dbReference type="InterPro" id="IPR032290">
    <property type="entry name" value="DUF4839"/>
</dbReference>
<accession>A0ABN3N218</accession>